<dbReference type="EC" id="2.3.2.27" evidence="3"/>
<keyword evidence="6" id="KW-0479">Metal-binding</keyword>
<keyword evidence="10 13" id="KW-1133">Transmembrane helix</keyword>
<gene>
    <name evidence="15" type="ORF">OB955_20150</name>
</gene>
<keyword evidence="4" id="KW-0808">Transferase</keyword>
<evidence type="ECO:0000256" key="11">
    <source>
        <dbReference type="ARBA" id="ARBA00023136"/>
    </source>
</evidence>
<keyword evidence="9" id="KW-0862">Zinc</keyword>
<evidence type="ECO:0000256" key="12">
    <source>
        <dbReference type="SAM" id="MobiDB-lite"/>
    </source>
</evidence>
<evidence type="ECO:0000256" key="3">
    <source>
        <dbReference type="ARBA" id="ARBA00012483"/>
    </source>
</evidence>
<evidence type="ECO:0000256" key="1">
    <source>
        <dbReference type="ARBA" id="ARBA00000900"/>
    </source>
</evidence>
<keyword evidence="5 13" id="KW-0812">Transmembrane</keyword>
<feature type="domain" description="E3 Ubiquitin ligase MUL1-like" evidence="14">
    <location>
        <begin position="109"/>
        <end position="200"/>
    </location>
</feature>
<keyword evidence="7" id="KW-0863">Zinc-finger</keyword>
<reference evidence="15 16" key="1">
    <citation type="submission" date="2022-09" db="EMBL/GenBank/DDBJ databases">
        <title>Enrichment on poylsaccharides allowed isolation of novel metabolic and taxonomic groups of Haloarchaea.</title>
        <authorList>
            <person name="Sorokin D.Y."/>
            <person name="Elcheninov A.G."/>
            <person name="Khizhniak T.V."/>
            <person name="Kolganova T.V."/>
            <person name="Kublanov I.V."/>
        </authorList>
    </citation>
    <scope>NUCLEOTIDE SEQUENCE [LARGE SCALE GENOMIC DNA]</scope>
    <source>
        <strain evidence="15 16">AArc-m2/3/4</strain>
    </source>
</reference>
<feature type="transmembrane region" description="Helical" evidence="13">
    <location>
        <begin position="27"/>
        <end position="49"/>
    </location>
</feature>
<accession>A0ABT2QJA5</accession>
<evidence type="ECO:0000313" key="16">
    <source>
        <dbReference type="Proteomes" id="UP001320972"/>
    </source>
</evidence>
<dbReference type="EMBL" id="JAOPKB010000015">
    <property type="protein sequence ID" value="MCU4975023.1"/>
    <property type="molecule type" value="Genomic_DNA"/>
</dbReference>
<protein>
    <recommendedName>
        <fullName evidence="3">RING-type E3 ubiquitin transferase</fullName>
        <ecNumber evidence="3">2.3.2.27</ecNumber>
    </recommendedName>
</protein>
<dbReference type="Proteomes" id="UP001320972">
    <property type="component" value="Unassembled WGS sequence"/>
</dbReference>
<proteinExistence type="predicted"/>
<dbReference type="RefSeq" id="WP_338008901.1">
    <property type="nucleotide sequence ID" value="NZ_JAOPKB010000015.1"/>
</dbReference>
<comment type="catalytic activity">
    <reaction evidence="1">
        <text>S-ubiquitinyl-[E2 ubiquitin-conjugating enzyme]-L-cysteine + [acceptor protein]-L-lysine = [E2 ubiquitin-conjugating enzyme]-L-cysteine + N(6)-ubiquitinyl-[acceptor protein]-L-lysine.</text>
        <dbReference type="EC" id="2.3.2.27"/>
    </reaction>
</comment>
<evidence type="ECO:0000256" key="9">
    <source>
        <dbReference type="ARBA" id="ARBA00022833"/>
    </source>
</evidence>
<evidence type="ECO:0000256" key="13">
    <source>
        <dbReference type="SAM" id="Phobius"/>
    </source>
</evidence>
<evidence type="ECO:0000256" key="7">
    <source>
        <dbReference type="ARBA" id="ARBA00022771"/>
    </source>
</evidence>
<evidence type="ECO:0000256" key="4">
    <source>
        <dbReference type="ARBA" id="ARBA00022679"/>
    </source>
</evidence>
<evidence type="ECO:0000256" key="6">
    <source>
        <dbReference type="ARBA" id="ARBA00022723"/>
    </source>
</evidence>
<sequence length="281" mass="30954">MSQWAVLVVAVLEEIQQSMHEGPFDEPIGWVVLALFGVTVVAGPLLMVVGGKKLQQAFSVFTNEPVGAGEVHLEDGIVEVEGTAQCFEKTLTGKYSDETALAQSWKRERKQEREQDDGSTSTTWTTVNRGSNAVPFLVEDDTGAVVVDARSADLSISKSRIRRRRRLLAWRKRRKNRRYREYEGRIEPGDGVHVYGQVHSTVQETSPLTDDPAYIGDGDEVSNFLVSKGSELRTVLRLSLFGLLVFVMGAVFVPIGTVMFLLALEAVVGIGTGSWLIDLLS</sequence>
<name>A0ABT2QJA5_9EURY</name>
<keyword evidence="16" id="KW-1185">Reference proteome</keyword>
<keyword evidence="8" id="KW-0833">Ubl conjugation pathway</keyword>
<organism evidence="15 16">
    <name type="scientific">Natronoglomus mannanivorans</name>
    <dbReference type="NCBI Taxonomy" id="2979990"/>
    <lineage>
        <taxon>Archaea</taxon>
        <taxon>Methanobacteriati</taxon>
        <taxon>Methanobacteriota</taxon>
        <taxon>Stenosarchaea group</taxon>
        <taxon>Halobacteria</taxon>
        <taxon>Halobacteriales</taxon>
        <taxon>Natrialbaceae</taxon>
        <taxon>Natronoglomus</taxon>
    </lineage>
</organism>
<feature type="transmembrane region" description="Helical" evidence="13">
    <location>
        <begin position="235"/>
        <end position="253"/>
    </location>
</feature>
<keyword evidence="11 13" id="KW-0472">Membrane</keyword>
<evidence type="ECO:0000256" key="5">
    <source>
        <dbReference type="ARBA" id="ARBA00022692"/>
    </source>
</evidence>
<comment type="caution">
    <text evidence="15">The sequence shown here is derived from an EMBL/GenBank/DDBJ whole genome shotgun (WGS) entry which is preliminary data.</text>
</comment>
<feature type="region of interest" description="Disordered" evidence="12">
    <location>
        <begin position="102"/>
        <end position="126"/>
    </location>
</feature>
<evidence type="ECO:0000256" key="10">
    <source>
        <dbReference type="ARBA" id="ARBA00022989"/>
    </source>
</evidence>
<evidence type="ECO:0000313" key="15">
    <source>
        <dbReference type="EMBL" id="MCU4975023.1"/>
    </source>
</evidence>
<evidence type="ECO:0000259" key="14">
    <source>
        <dbReference type="Pfam" id="PF12483"/>
    </source>
</evidence>
<dbReference type="InterPro" id="IPR022170">
    <property type="entry name" value="MUL1-like"/>
</dbReference>
<comment type="subcellular location">
    <subcellularLocation>
        <location evidence="2">Membrane</location>
        <topology evidence="2">Multi-pass membrane protein</topology>
    </subcellularLocation>
</comment>
<evidence type="ECO:0000256" key="8">
    <source>
        <dbReference type="ARBA" id="ARBA00022786"/>
    </source>
</evidence>
<evidence type="ECO:0000256" key="2">
    <source>
        <dbReference type="ARBA" id="ARBA00004141"/>
    </source>
</evidence>
<dbReference type="Pfam" id="PF12483">
    <property type="entry name" value="GIDE"/>
    <property type="match status" value="1"/>
</dbReference>